<dbReference type="Gene3D" id="1.10.287.370">
    <property type="match status" value="1"/>
</dbReference>
<evidence type="ECO:0000256" key="1">
    <source>
        <dbReference type="ARBA" id="ARBA00008045"/>
    </source>
</evidence>
<feature type="region of interest" description="Disordered" evidence="4">
    <location>
        <begin position="1"/>
        <end position="21"/>
    </location>
</feature>
<feature type="coiled-coil region" evidence="3">
    <location>
        <begin position="71"/>
        <end position="134"/>
    </location>
</feature>
<reference evidence="5 6" key="1">
    <citation type="journal article" date="2015" name="Proc. Natl. Acad. Sci. U.S.A.">
        <title>The resurrection genome of Boea hygrometrica: A blueprint for survival of dehydration.</title>
        <authorList>
            <person name="Xiao L."/>
            <person name="Yang G."/>
            <person name="Zhang L."/>
            <person name="Yang X."/>
            <person name="Zhao S."/>
            <person name="Ji Z."/>
            <person name="Zhou Q."/>
            <person name="Hu M."/>
            <person name="Wang Y."/>
            <person name="Chen M."/>
            <person name="Xu Y."/>
            <person name="Jin H."/>
            <person name="Xiao X."/>
            <person name="Hu G."/>
            <person name="Bao F."/>
            <person name="Hu Y."/>
            <person name="Wan P."/>
            <person name="Li L."/>
            <person name="Deng X."/>
            <person name="Kuang T."/>
            <person name="Xiang C."/>
            <person name="Zhu J.K."/>
            <person name="Oliver M.J."/>
            <person name="He Y."/>
        </authorList>
    </citation>
    <scope>NUCLEOTIDE SEQUENCE [LARGE SCALE GENOMIC DNA]</scope>
    <source>
        <strain evidence="6">cv. XS01</strain>
    </source>
</reference>
<keyword evidence="2" id="KW-0143">Chaperone</keyword>
<organism evidence="5 6">
    <name type="scientific">Dorcoceras hygrometricum</name>
    <dbReference type="NCBI Taxonomy" id="472368"/>
    <lineage>
        <taxon>Eukaryota</taxon>
        <taxon>Viridiplantae</taxon>
        <taxon>Streptophyta</taxon>
        <taxon>Embryophyta</taxon>
        <taxon>Tracheophyta</taxon>
        <taxon>Spermatophyta</taxon>
        <taxon>Magnoliopsida</taxon>
        <taxon>eudicotyledons</taxon>
        <taxon>Gunneridae</taxon>
        <taxon>Pentapetalae</taxon>
        <taxon>asterids</taxon>
        <taxon>lamiids</taxon>
        <taxon>Lamiales</taxon>
        <taxon>Gesneriaceae</taxon>
        <taxon>Didymocarpoideae</taxon>
        <taxon>Trichosporeae</taxon>
        <taxon>Loxocarpinae</taxon>
        <taxon>Dorcoceras</taxon>
    </lineage>
</organism>
<keyword evidence="3" id="KW-0175">Coiled coil</keyword>
<dbReference type="AlphaFoldDB" id="A0A2Z7BX34"/>
<dbReference type="Pfam" id="PF01920">
    <property type="entry name" value="Prefoldin_2"/>
    <property type="match status" value="1"/>
</dbReference>
<dbReference type="InterPro" id="IPR009053">
    <property type="entry name" value="Prefoldin"/>
</dbReference>
<dbReference type="SUPFAM" id="SSF46579">
    <property type="entry name" value="Prefoldin"/>
    <property type="match status" value="1"/>
</dbReference>
<dbReference type="GO" id="GO:0009409">
    <property type="term" value="P:response to cold"/>
    <property type="evidence" value="ECO:0007669"/>
    <property type="project" value="UniProtKB-ARBA"/>
</dbReference>
<evidence type="ECO:0000256" key="2">
    <source>
        <dbReference type="ARBA" id="ARBA00023186"/>
    </source>
</evidence>
<dbReference type="OrthoDB" id="5242628at2759"/>
<gene>
    <name evidence="5" type="ORF">F511_29568</name>
</gene>
<accession>A0A2Z7BX34</accession>
<dbReference type="GO" id="GO:0051082">
    <property type="term" value="F:unfolded protein binding"/>
    <property type="evidence" value="ECO:0007669"/>
    <property type="project" value="InterPro"/>
</dbReference>
<dbReference type="GO" id="GO:0016272">
    <property type="term" value="C:prefoldin complex"/>
    <property type="evidence" value="ECO:0007669"/>
    <property type="project" value="InterPro"/>
</dbReference>
<dbReference type="GO" id="GO:0044183">
    <property type="term" value="F:protein folding chaperone"/>
    <property type="evidence" value="ECO:0007669"/>
    <property type="project" value="TreeGrafter"/>
</dbReference>
<proteinExistence type="inferred from homology"/>
<dbReference type="Proteomes" id="UP000250235">
    <property type="component" value="Unassembled WGS sequence"/>
</dbReference>
<dbReference type="InterPro" id="IPR002777">
    <property type="entry name" value="PFD_beta-like"/>
</dbReference>
<dbReference type="GO" id="GO:0005737">
    <property type="term" value="C:cytoplasm"/>
    <property type="evidence" value="ECO:0007669"/>
    <property type="project" value="TreeGrafter"/>
</dbReference>
<dbReference type="EMBL" id="KV001297">
    <property type="protein sequence ID" value="KZV39202.1"/>
    <property type="molecule type" value="Genomic_DNA"/>
</dbReference>
<sequence length="150" mass="17015">MNLSRASSRQEPDRSFRSYNKKGATTNSSLLLKQLHGNSAEATTSSNLSKYLAIQLKSELNSLNSKVQIQLRNKEVDKKRAYLTLEELKQLSDDNNTYKAVGRTFILEPKPFFMEEQEKRLKDSEDAIASLQASGVQIIEGLHPWMIVIL</sequence>
<name>A0A2Z7BX34_9LAMI</name>
<dbReference type="PANTHER" id="PTHR20903">
    <property type="entry name" value="PREFOLDIN SUBUNIT 1-RELATED"/>
    <property type="match status" value="1"/>
</dbReference>
<evidence type="ECO:0000256" key="3">
    <source>
        <dbReference type="SAM" id="Coils"/>
    </source>
</evidence>
<evidence type="ECO:0000256" key="4">
    <source>
        <dbReference type="SAM" id="MobiDB-lite"/>
    </source>
</evidence>
<protein>
    <submittedName>
        <fullName evidence="5">Prefoldin 1</fullName>
    </submittedName>
</protein>
<evidence type="ECO:0000313" key="5">
    <source>
        <dbReference type="EMBL" id="KZV39202.1"/>
    </source>
</evidence>
<comment type="similarity">
    <text evidence="1">Belongs to the prefoldin subunit beta family.</text>
</comment>
<keyword evidence="6" id="KW-1185">Reference proteome</keyword>
<dbReference type="PANTHER" id="PTHR20903:SF0">
    <property type="entry name" value="PREFOLDIN SUBUNIT 1"/>
    <property type="match status" value="1"/>
</dbReference>
<evidence type="ECO:0000313" key="6">
    <source>
        <dbReference type="Proteomes" id="UP000250235"/>
    </source>
</evidence>